<evidence type="ECO:0000256" key="8">
    <source>
        <dbReference type="ARBA" id="ARBA00044354"/>
    </source>
</evidence>
<dbReference type="Proteomes" id="UP000838412">
    <property type="component" value="Chromosome 4"/>
</dbReference>
<keyword evidence="11" id="KW-1185">Reference proteome</keyword>
<evidence type="ECO:0000256" key="1">
    <source>
        <dbReference type="ARBA" id="ARBA00004123"/>
    </source>
</evidence>
<name>A0A8J9ZRB7_BRALA</name>
<keyword evidence="5" id="KW-0539">Nucleus</keyword>
<evidence type="ECO:0000256" key="4">
    <source>
        <dbReference type="ARBA" id="ARBA00022786"/>
    </source>
</evidence>
<dbReference type="OrthoDB" id="412647at2759"/>
<feature type="domain" description="THIF-type NAD/FAD binding fold" evidence="9">
    <location>
        <begin position="119"/>
        <end position="499"/>
    </location>
</feature>
<evidence type="ECO:0000256" key="2">
    <source>
        <dbReference type="ARBA" id="ARBA00004718"/>
    </source>
</evidence>
<comment type="subcellular location">
    <subcellularLocation>
        <location evidence="1">Nucleus</location>
    </subcellularLocation>
</comment>
<dbReference type="PANTHER" id="PTHR10953">
    <property type="entry name" value="UBIQUITIN-ACTIVATING ENZYME E1"/>
    <property type="match status" value="1"/>
</dbReference>
<evidence type="ECO:0000256" key="6">
    <source>
        <dbReference type="ARBA" id="ARBA00026003"/>
    </source>
</evidence>
<proteinExistence type="inferred from homology"/>
<dbReference type="PANTHER" id="PTHR10953:SF162">
    <property type="entry name" value="SUMO-ACTIVATING ENZYME SUBUNIT 1"/>
    <property type="match status" value="1"/>
</dbReference>
<comment type="pathway">
    <text evidence="2">Protein modification; protein sumoylation.</text>
</comment>
<sequence>MMADDGENGAISEAEAALYDRQIRLWGLDAQRRLNAYQNWKNPEVSPNCPNCGALETTRHYLYHCPRYEKERQHMLLEAENLYETYNIAEECRDTDIVTLAGMREDLPETINKQMYLALSRLRASSVLIAGLKGLGAEVAKNIVLSGVKAVTLLDHQQVTEEDFSSQFLVSRADLGRNRAEASLDRTQNLNPNVKVTADTEDVKDKPDEFFTKFSVVCLTCCSQQTLRRVGHVCHDNGVKFYAGNVHGYCGYMFADLGEHDYVEEKPKIIKTDKQKEEGTEDGPAAKKAKVDTTETVMVKKTVSYCPWEESQAVDWTSDSSSKALKKTPQMYFVMKDSSSKALKKTPQMYFVMKDSSSKALKKTPQMYFVMKDSSSKALKKTPQMYFIMKDSSSKALKKTPQMYFIMKVLLRFREDHDRDPAVSSREEDKVALLRLRDDVLTEMKLKTDLVGDEFASHCFAALSPVCAVVGGVLAQEIVKAVSGKDAPLNNFFFFNGIDDSGMVDCIRSS</sequence>
<dbReference type="GO" id="GO:0019948">
    <property type="term" value="F:SUMO activating enzyme activity"/>
    <property type="evidence" value="ECO:0007669"/>
    <property type="project" value="TreeGrafter"/>
</dbReference>
<evidence type="ECO:0000313" key="10">
    <source>
        <dbReference type="EMBL" id="CAH1261334.1"/>
    </source>
</evidence>
<accession>A0A8J9ZRB7</accession>
<gene>
    <name evidence="10" type="primary">SAE1</name>
    <name evidence="10" type="ORF">BLAG_LOCUS16788</name>
</gene>
<dbReference type="Gene3D" id="3.40.50.12550">
    <property type="entry name" value="Ubiquitin-activating enzyme E1, inactive adenylation domain, subdomain 2"/>
    <property type="match status" value="1"/>
</dbReference>
<dbReference type="Gene3D" id="3.40.50.720">
    <property type="entry name" value="NAD(P)-binding Rossmann-like Domain"/>
    <property type="match status" value="2"/>
</dbReference>
<dbReference type="InterPro" id="IPR000011">
    <property type="entry name" value="UBQ/SUMO-activ_enz_E1-like"/>
</dbReference>
<dbReference type="GO" id="GO:0016925">
    <property type="term" value="P:protein sumoylation"/>
    <property type="evidence" value="ECO:0007669"/>
    <property type="project" value="TreeGrafter"/>
</dbReference>
<dbReference type="InterPro" id="IPR000594">
    <property type="entry name" value="ThiF_NAD_FAD-bd"/>
</dbReference>
<comment type="similarity">
    <text evidence="3">Belongs to the ubiquitin-activating E1 family.</text>
</comment>
<evidence type="ECO:0000256" key="3">
    <source>
        <dbReference type="ARBA" id="ARBA00005673"/>
    </source>
</evidence>
<dbReference type="InterPro" id="IPR045886">
    <property type="entry name" value="ThiF/MoeB/HesA"/>
</dbReference>
<reference evidence="10" key="1">
    <citation type="submission" date="2022-01" db="EMBL/GenBank/DDBJ databases">
        <authorList>
            <person name="Braso-Vives M."/>
        </authorList>
    </citation>
    <scope>NUCLEOTIDE SEQUENCE</scope>
</reference>
<dbReference type="Pfam" id="PF00899">
    <property type="entry name" value="ThiF"/>
    <property type="match status" value="1"/>
</dbReference>
<dbReference type="AlphaFoldDB" id="A0A8J9ZRB7"/>
<organism evidence="10 11">
    <name type="scientific">Branchiostoma lanceolatum</name>
    <name type="common">Common lancelet</name>
    <name type="synonym">Amphioxus lanceolatum</name>
    <dbReference type="NCBI Taxonomy" id="7740"/>
    <lineage>
        <taxon>Eukaryota</taxon>
        <taxon>Metazoa</taxon>
        <taxon>Chordata</taxon>
        <taxon>Cephalochordata</taxon>
        <taxon>Leptocardii</taxon>
        <taxon>Amphioxiformes</taxon>
        <taxon>Branchiostomatidae</taxon>
        <taxon>Branchiostoma</taxon>
    </lineage>
</organism>
<protein>
    <recommendedName>
        <fullName evidence="7">SUMO-activating enzyme subunit 1</fullName>
    </recommendedName>
    <alternativeName>
        <fullName evidence="8">Ubiquitin-like 1-activating enzyme E1A</fullName>
    </alternativeName>
</protein>
<evidence type="ECO:0000259" key="9">
    <source>
        <dbReference type="Pfam" id="PF00899"/>
    </source>
</evidence>
<dbReference type="PRINTS" id="PR01849">
    <property type="entry name" value="UBIQUITINACT"/>
</dbReference>
<dbReference type="GO" id="GO:0031510">
    <property type="term" value="C:SUMO activating enzyme complex"/>
    <property type="evidence" value="ECO:0007669"/>
    <property type="project" value="TreeGrafter"/>
</dbReference>
<comment type="subunit">
    <text evidence="6">Heterodimer of SAE1 and UBA2/SAE2. The heterodimer corresponds to the two domains that are encoded on a single polypeptide chain in ubiquitin-activating enzyme E1. Interacts with UBE2I.</text>
</comment>
<dbReference type="GO" id="GO:0005737">
    <property type="term" value="C:cytoplasm"/>
    <property type="evidence" value="ECO:0007669"/>
    <property type="project" value="TreeGrafter"/>
</dbReference>
<evidence type="ECO:0000256" key="7">
    <source>
        <dbReference type="ARBA" id="ARBA00044187"/>
    </source>
</evidence>
<evidence type="ECO:0000256" key="5">
    <source>
        <dbReference type="ARBA" id="ARBA00023242"/>
    </source>
</evidence>
<dbReference type="EMBL" id="OV696689">
    <property type="protein sequence ID" value="CAH1261334.1"/>
    <property type="molecule type" value="Genomic_DNA"/>
</dbReference>
<evidence type="ECO:0000313" key="11">
    <source>
        <dbReference type="Proteomes" id="UP000838412"/>
    </source>
</evidence>
<dbReference type="SUPFAM" id="SSF69572">
    <property type="entry name" value="Activating enzymes of the ubiquitin-like proteins"/>
    <property type="match status" value="1"/>
</dbReference>
<dbReference type="InterPro" id="IPR035985">
    <property type="entry name" value="Ubiquitin-activating_enz"/>
</dbReference>
<keyword evidence="4" id="KW-0833">Ubl conjugation pathway</keyword>